<accession>W2KBX6</accession>
<dbReference type="InterPro" id="IPR050587">
    <property type="entry name" value="GNT1/Glycosyltrans_8"/>
</dbReference>
<dbReference type="VEuPathDB" id="FungiDB:PPTG_17054"/>
<keyword evidence="2" id="KW-0812">Transmembrane</keyword>
<dbReference type="PANTHER" id="PTHR11183">
    <property type="entry name" value="GLYCOGENIN SUBFAMILY MEMBER"/>
    <property type="match status" value="1"/>
</dbReference>
<evidence type="ECO:0000313" key="3">
    <source>
        <dbReference type="EMBL" id="ETL82084.1"/>
    </source>
</evidence>
<keyword evidence="2" id="KW-0472">Membrane</keyword>
<feature type="transmembrane region" description="Helical" evidence="2">
    <location>
        <begin position="36"/>
        <end position="57"/>
    </location>
</feature>
<sequence length="423" mass="48566">MFRAKVVPKSRQQDDEMLLDKDRISRLPARCTRAQYYWFALVLVIMLTTGISGLCLLRIDSLSPEIVTLDRNATTATTATNKTPTSLRIGDQNETSVSLQPKDQYKTPTSLQIEDQNTTSTSLQIEDQDKTQILDQDKTSANLRIGDQDNTPHQKRQVDQKRFAYFFYVTSNTYACAAIQFIHHLVNDLQMNSSRIDVVVMHTIHANAPLLHKLQDRYHVRTILVDSVKADATEPTWRESLTKLRAFQDWGYDRVVFFDADAVPMANLDHLFDLPPATLYAPTAYWLEQPFFASTLLVIEPSDEIFNDMIRWARERGPAAGFDMDILNTYFANSVRYLPGVYTVLNSDFRRAPTEKSTLFDTTAELKEKTRLVHFSCKPDGSYGKPWNWPSHDLSLLDGARFDPLFRQLFVEYWHGEQELCAS</sequence>
<evidence type="ECO:0008006" key="4">
    <source>
        <dbReference type="Google" id="ProtNLM"/>
    </source>
</evidence>
<dbReference type="Gene3D" id="3.90.550.10">
    <property type="entry name" value="Spore Coat Polysaccharide Biosynthesis Protein SpsA, Chain A"/>
    <property type="match status" value="1"/>
</dbReference>
<reference evidence="3" key="1">
    <citation type="submission" date="2013-11" db="EMBL/GenBank/DDBJ databases">
        <title>The Genome Sequence of Phytophthora parasitica CHvinca01.</title>
        <authorList>
            <consortium name="The Broad Institute Genomics Platform"/>
            <person name="Russ C."/>
            <person name="Tyler B."/>
            <person name="Panabieres F."/>
            <person name="Shan W."/>
            <person name="Tripathy S."/>
            <person name="Grunwald N."/>
            <person name="Machado M."/>
            <person name="Johnson C.S."/>
            <person name="Arredondo F."/>
            <person name="Hong C."/>
            <person name="Coffey M."/>
            <person name="Young S.K."/>
            <person name="Zeng Q."/>
            <person name="Gargeya S."/>
            <person name="Fitzgerald M."/>
            <person name="Abouelleil A."/>
            <person name="Alvarado L."/>
            <person name="Chapman S.B."/>
            <person name="Gainer-Dewar J."/>
            <person name="Goldberg J."/>
            <person name="Griggs A."/>
            <person name="Gujja S."/>
            <person name="Hansen M."/>
            <person name="Howarth C."/>
            <person name="Imamovic A."/>
            <person name="Ireland A."/>
            <person name="Larimer J."/>
            <person name="McCowan C."/>
            <person name="Murphy C."/>
            <person name="Pearson M."/>
            <person name="Poon T.W."/>
            <person name="Priest M."/>
            <person name="Roberts A."/>
            <person name="Saif S."/>
            <person name="Shea T."/>
            <person name="Sykes S."/>
            <person name="Wortman J."/>
            <person name="Nusbaum C."/>
            <person name="Birren B."/>
        </authorList>
    </citation>
    <scope>NUCLEOTIDE SEQUENCE [LARGE SCALE GENOMIC DNA]</scope>
    <source>
        <strain evidence="3">CHvinca01</strain>
    </source>
</reference>
<feature type="transmembrane region" description="Helical" evidence="2">
    <location>
        <begin position="163"/>
        <end position="186"/>
    </location>
</feature>
<dbReference type="Proteomes" id="UP000054423">
    <property type="component" value="Unassembled WGS sequence"/>
</dbReference>
<keyword evidence="2" id="KW-1133">Transmembrane helix</keyword>
<dbReference type="OMA" id="CRDREVW"/>
<protein>
    <recommendedName>
        <fullName evidence="4">Nucleotide-diphospho-sugar transferase domain-containing protein</fullName>
    </recommendedName>
</protein>
<dbReference type="SUPFAM" id="SSF53448">
    <property type="entry name" value="Nucleotide-diphospho-sugar transferases"/>
    <property type="match status" value="1"/>
</dbReference>
<feature type="region of interest" description="Disordered" evidence="1">
    <location>
        <begin position="78"/>
        <end position="131"/>
    </location>
</feature>
<gene>
    <name evidence="3" type="ORF">L917_17676</name>
</gene>
<evidence type="ECO:0000256" key="1">
    <source>
        <dbReference type="SAM" id="MobiDB-lite"/>
    </source>
</evidence>
<feature type="compositionally biased region" description="Polar residues" evidence="1">
    <location>
        <begin position="92"/>
        <end position="126"/>
    </location>
</feature>
<name>W2KBX6_PHYNI</name>
<dbReference type="AlphaFoldDB" id="W2KBX6"/>
<organism evidence="3">
    <name type="scientific">Phytophthora nicotianae</name>
    <name type="common">Potato buckeye rot agent</name>
    <name type="synonym">Phytophthora parasitica</name>
    <dbReference type="NCBI Taxonomy" id="4792"/>
    <lineage>
        <taxon>Eukaryota</taxon>
        <taxon>Sar</taxon>
        <taxon>Stramenopiles</taxon>
        <taxon>Oomycota</taxon>
        <taxon>Peronosporomycetes</taxon>
        <taxon>Peronosporales</taxon>
        <taxon>Peronosporaceae</taxon>
        <taxon>Phytophthora</taxon>
    </lineage>
</organism>
<evidence type="ECO:0000256" key="2">
    <source>
        <dbReference type="SAM" id="Phobius"/>
    </source>
</evidence>
<dbReference type="OrthoDB" id="72977at2759"/>
<proteinExistence type="predicted"/>
<dbReference type="InterPro" id="IPR029044">
    <property type="entry name" value="Nucleotide-diphossugar_trans"/>
</dbReference>
<dbReference type="EMBL" id="KI682334">
    <property type="protein sequence ID" value="ETL82084.1"/>
    <property type="molecule type" value="Genomic_DNA"/>
</dbReference>